<dbReference type="InterPro" id="IPR016071">
    <property type="entry name" value="Staphylococal_nuclease_OB-fold"/>
</dbReference>
<dbReference type="EMBL" id="AAGW02039073">
    <property type="status" value="NOT_ANNOTATED_CDS"/>
    <property type="molecule type" value="Genomic_DNA"/>
</dbReference>
<dbReference type="EMBL" id="AAGW02039072">
    <property type="status" value="NOT_ANNOTATED_CDS"/>
    <property type="molecule type" value="Genomic_DNA"/>
</dbReference>
<accession>A0A5F9CF82</accession>
<keyword evidence="5" id="KW-0677">Repeat</keyword>
<dbReference type="GO" id="GO:0010587">
    <property type="term" value="P:miRNA catabolic process"/>
    <property type="evidence" value="ECO:0007669"/>
    <property type="project" value="Ensembl"/>
</dbReference>
<feature type="domain" description="Tudor" evidence="11">
    <location>
        <begin position="729"/>
        <end position="787"/>
    </location>
</feature>
<dbReference type="InterPro" id="IPR035437">
    <property type="entry name" value="SNase_OB-fold_sf"/>
</dbReference>
<dbReference type="FunFam" id="2.40.50.90:FF:000004">
    <property type="entry name" value="Staphylococcal nuclease domain-containing protein"/>
    <property type="match status" value="1"/>
</dbReference>
<reference evidence="13 14" key="1">
    <citation type="journal article" date="2011" name="Nature">
        <title>A high-resolution map of human evolutionary constraint using 29 mammals.</title>
        <authorList>
            <person name="Lindblad-Toh K."/>
            <person name="Garber M."/>
            <person name="Zuk O."/>
            <person name="Lin M.F."/>
            <person name="Parker B.J."/>
            <person name="Washietl S."/>
            <person name="Kheradpour P."/>
            <person name="Ernst J."/>
            <person name="Jordan G."/>
            <person name="Mauceli E."/>
            <person name="Ward L.D."/>
            <person name="Lowe C.B."/>
            <person name="Holloway A.K."/>
            <person name="Clamp M."/>
            <person name="Gnerre S."/>
            <person name="Alfoldi J."/>
            <person name="Beal K."/>
            <person name="Chang J."/>
            <person name="Clawson H."/>
            <person name="Cuff J."/>
            <person name="Di Palma F."/>
            <person name="Fitzgerald S."/>
            <person name="Flicek P."/>
            <person name="Guttman M."/>
            <person name="Hubisz M.J."/>
            <person name="Jaffe D.B."/>
            <person name="Jungreis I."/>
            <person name="Kent W.J."/>
            <person name="Kostka D."/>
            <person name="Lara M."/>
            <person name="Martins A.L."/>
            <person name="Massingham T."/>
            <person name="Moltke I."/>
            <person name="Raney B.J."/>
            <person name="Rasmussen M.D."/>
            <person name="Robinson J."/>
            <person name="Stark A."/>
            <person name="Vilella A.J."/>
            <person name="Wen J."/>
            <person name="Xie X."/>
            <person name="Zody M.C."/>
            <person name="Baldwin J."/>
            <person name="Bloom T."/>
            <person name="Chin C.W."/>
            <person name="Heiman D."/>
            <person name="Nicol R."/>
            <person name="Nusbaum C."/>
            <person name="Young S."/>
            <person name="Wilkinson J."/>
            <person name="Worley K.C."/>
            <person name="Kovar C.L."/>
            <person name="Muzny D.M."/>
            <person name="Gibbs R.A."/>
            <person name="Cree A."/>
            <person name="Dihn H.H."/>
            <person name="Fowler G."/>
            <person name="Jhangiani S."/>
            <person name="Joshi V."/>
            <person name="Lee S."/>
            <person name="Lewis L.R."/>
            <person name="Nazareth L.V."/>
            <person name="Okwuonu G."/>
            <person name="Santibanez J."/>
            <person name="Warren W.C."/>
            <person name="Mardis E.R."/>
            <person name="Weinstock G.M."/>
            <person name="Wilson R.K."/>
            <person name="Delehaunty K."/>
            <person name="Dooling D."/>
            <person name="Fronik C."/>
            <person name="Fulton L."/>
            <person name="Fulton B."/>
            <person name="Graves T."/>
            <person name="Minx P."/>
            <person name="Sodergren E."/>
            <person name="Birney E."/>
            <person name="Margulies E.H."/>
            <person name="Herrero J."/>
            <person name="Green E.D."/>
            <person name="Haussler D."/>
            <person name="Siepel A."/>
            <person name="Goldman N."/>
            <person name="Pollard K.S."/>
            <person name="Pedersen J.S."/>
            <person name="Lander E.S."/>
            <person name="Kellis M."/>
        </authorList>
    </citation>
    <scope>NUCLEOTIDE SEQUENCE [LARGE SCALE GENOMIC DNA]</scope>
    <source>
        <strain evidence="13 14">Thorbecke inbred</strain>
    </source>
</reference>
<dbReference type="GO" id="GO:0031047">
    <property type="term" value="P:regulatory ncRNA-mediated gene silencing"/>
    <property type="evidence" value="ECO:0007669"/>
    <property type="project" value="UniProtKB-UniRule"/>
</dbReference>
<dbReference type="GO" id="GO:0005829">
    <property type="term" value="C:cytosol"/>
    <property type="evidence" value="ECO:0007669"/>
    <property type="project" value="UniProtKB-UniRule"/>
</dbReference>
<dbReference type="Ensembl" id="ENSOCUT00000064095.1">
    <property type="protein sequence ID" value="ENSOCUP00000032178.1"/>
    <property type="gene ID" value="ENSOCUG00000001620.4"/>
</dbReference>
<dbReference type="GO" id="GO:1905172">
    <property type="term" value="F:RISC complex binding"/>
    <property type="evidence" value="ECO:0007669"/>
    <property type="project" value="Ensembl"/>
</dbReference>
<dbReference type="EC" id="3.1.31.1" evidence="9"/>
<evidence type="ECO:0000256" key="4">
    <source>
        <dbReference type="ARBA" id="ARBA00022722"/>
    </source>
</evidence>
<dbReference type="Pfam" id="PF00567">
    <property type="entry name" value="TUDOR"/>
    <property type="match status" value="1"/>
</dbReference>
<dbReference type="PROSITE" id="PS50304">
    <property type="entry name" value="TUDOR"/>
    <property type="match status" value="1"/>
</dbReference>
<evidence type="ECO:0000256" key="7">
    <source>
        <dbReference type="ARBA" id="ARBA00045880"/>
    </source>
</evidence>
<evidence type="ECO:0000259" key="12">
    <source>
        <dbReference type="PROSITE" id="PS50830"/>
    </source>
</evidence>
<dbReference type="EMBL" id="AAGW02039070">
    <property type="status" value="NOT_ANNOTATED_CDS"/>
    <property type="molecule type" value="Genomic_DNA"/>
</dbReference>
<dbReference type="FunFam" id="2.40.50.90:FF:000005">
    <property type="entry name" value="Staphylococcal nuclease domain-containing protein"/>
    <property type="match status" value="1"/>
</dbReference>
<dbReference type="GO" id="GO:0010564">
    <property type="term" value="P:regulation of cell cycle process"/>
    <property type="evidence" value="ECO:0007669"/>
    <property type="project" value="Ensembl"/>
</dbReference>
<sequence>MASSAQSGGPSGGPAVPTVQRGIVKMVLSGCAIIVRGQPRGGPPPERQINLSNIRAGNLARRAAATQPDGKDTPDEPWAFPAREFLRKKLIGKEVCFTIENKTQQGREYGLIYLGKDTNGENIAESLVADGLAARREGVRANTPEQNRLAECEEQAKAAKKGMWSEGSGAHTIRDLKYTIENPRHFVDSHHQKPVNAIIEHVRDGSVVRALLLPDYYLVTVMLSGIKCPTFRREADGSETPEPFAAEAKFFTESRLLQRDVQIILESCHNQNILGTILHPNGNITELLLKEGFARCVDWSIAVYTRGAEKLRAAERFAKERRLRIWRDYVAPTANLDQKDKQFVAKVMQVLNADAIVVKLNSGDYKTIHLSSIRPPRLEGENTQDKNKKLRPLYDIPYMFEAREFLRKKLIGKKVNVTVDYIRPASPATETIPAFSERTCATVTIGGINIAEALVSKGLATVIRYRQDDDQRSSHYDELLAAEARAIKNGKGLHSKKEVPIHRVADISGDTQKAKQFLPFLQRAGRSEAVVEYVFSGSRLKLYLPKETCLITFLLAGIECPRGARNLPGLVQEGEPFSEEATLFTKELVLQREVEVEVESMDKAGNFIGWLHMDGANLSVLLVEHALSKVHFTAERSSYYKSLLSAEEAAKQKKEKVWAHYEEQPVEEVMPVLEEKERSASYKPVFVTEITDDLHFYVQDVETGTQLEKLMENMRNDITSHPPVEGSYAPRRGDFCIAKFVDGEWYRARVEKVESPTKVHVFYIDYGNREILPPSRLGTLPPAFSTRALPAQATEYAFAFIQVPQDEDARTDAVDSVVRDIQNTQCLLNVEHLSAGCPHVTLQFADSKGDVGLGLVKEGLVMVEVRKEKQFQKVVRAMPRKPPAIASQGTGDRTSSQRGSGDPTTLLLLLGKDNGFGFVGFKKKKKKLITSQINWLRVWLRMQLQTRAESFPAPMPPCDRLKSAARPGMERVSPTFLPPPLSLPFQHAAPESRATSQCHLRARKHRATTPLPGCLESPQGLELAKCCPIQVSALGSPSLPSNRTREPRCRTAVQD</sequence>
<evidence type="ECO:0000256" key="5">
    <source>
        <dbReference type="ARBA" id="ARBA00022737"/>
    </source>
</evidence>
<dbReference type="GO" id="GO:0006402">
    <property type="term" value="P:mRNA catabolic process"/>
    <property type="evidence" value="ECO:0007669"/>
    <property type="project" value="UniProtKB-UniRule"/>
</dbReference>
<dbReference type="Pfam" id="PF00565">
    <property type="entry name" value="SNase"/>
    <property type="match status" value="4"/>
</dbReference>
<evidence type="ECO:0000256" key="10">
    <source>
        <dbReference type="SAM" id="MobiDB-lite"/>
    </source>
</evidence>
<evidence type="ECO:0000256" key="6">
    <source>
        <dbReference type="ARBA" id="ARBA00022759"/>
    </source>
</evidence>
<reference evidence="13" key="3">
    <citation type="submission" date="2025-09" db="UniProtKB">
        <authorList>
            <consortium name="Ensembl"/>
        </authorList>
    </citation>
    <scope>IDENTIFICATION</scope>
    <source>
        <strain evidence="13">Thorbecke</strain>
    </source>
</reference>
<dbReference type="SUPFAM" id="SSF50199">
    <property type="entry name" value="Staphylococcal nuclease"/>
    <property type="match status" value="5"/>
</dbReference>
<dbReference type="InterPro" id="IPR002999">
    <property type="entry name" value="Tudor"/>
</dbReference>
<dbReference type="FunFam" id="2.40.50.90:FF:000002">
    <property type="entry name" value="Staphylococcal nuclease domain-containing protein"/>
    <property type="match status" value="1"/>
</dbReference>
<keyword evidence="6" id="KW-0378">Hydrolase</keyword>
<comment type="subcellular location">
    <subcellularLocation>
        <location evidence="2 9">Cytoplasm</location>
    </subcellularLocation>
</comment>
<feature type="compositionally biased region" description="Polar residues" evidence="10">
    <location>
        <begin position="887"/>
        <end position="902"/>
    </location>
</feature>
<evidence type="ECO:0000256" key="3">
    <source>
        <dbReference type="ARBA" id="ARBA00022490"/>
    </source>
</evidence>
<dbReference type="GO" id="GO:0004521">
    <property type="term" value="F:RNA endonuclease activity"/>
    <property type="evidence" value="ECO:0007669"/>
    <property type="project" value="UniProtKB-UniRule"/>
</dbReference>
<dbReference type="CDD" id="cd20433">
    <property type="entry name" value="Tudor_TDRD11"/>
    <property type="match status" value="1"/>
</dbReference>
<dbReference type="PANTHER" id="PTHR12302:SF2">
    <property type="entry name" value="STAPHYLOCOCCAL NUCLEASE DOMAIN-CONTAINING PROTEIN 1"/>
    <property type="match status" value="1"/>
</dbReference>
<dbReference type="GeneTree" id="ENSGT00510000047270"/>
<gene>
    <name evidence="13" type="primary">SND1</name>
</gene>
<proteinExistence type="predicted"/>
<dbReference type="GO" id="GO:0031332">
    <property type="term" value="C:RNAi effector complex"/>
    <property type="evidence" value="ECO:0007669"/>
    <property type="project" value="InterPro"/>
</dbReference>
<comment type="subunit">
    <text evidence="8">Forms a ternary complex with STAT6 and POLR2A. Associates with the RNA-induced silencing complex (RISC). Interacts with the RISC components AGO2, FMR1 and TNRC6A. Interacts with GTF2E1 and GTF2E2. Interacts with PIM1. Interacts with STAT5. Interacts with SYT11 (via C2 2 domain); the interaction with SYT11 is direct.</text>
</comment>
<name>A0A5F9CF82_RABIT</name>
<evidence type="ECO:0000313" key="13">
    <source>
        <dbReference type="Ensembl" id="ENSOCUP00000032178.1"/>
    </source>
</evidence>
<evidence type="ECO:0000259" key="11">
    <source>
        <dbReference type="PROSITE" id="PS50304"/>
    </source>
</evidence>
<evidence type="ECO:0000256" key="9">
    <source>
        <dbReference type="PIRNR" id="PIRNR017179"/>
    </source>
</evidence>
<protein>
    <recommendedName>
        <fullName evidence="9">Staphylococcal nuclease domain-containing protein</fullName>
        <ecNumber evidence="9">3.1.31.1</ecNumber>
    </recommendedName>
</protein>
<dbReference type="PROSITE" id="PS50830">
    <property type="entry name" value="TNASE_3"/>
    <property type="match status" value="4"/>
</dbReference>
<evidence type="ECO:0000256" key="1">
    <source>
        <dbReference type="ARBA" id="ARBA00001544"/>
    </source>
</evidence>
<dbReference type="EMBL" id="AAGW02039074">
    <property type="status" value="NOT_ANNOTATED_CDS"/>
    <property type="molecule type" value="Genomic_DNA"/>
</dbReference>
<feature type="domain" description="TNase-like" evidence="12">
    <location>
        <begin position="18"/>
        <end position="166"/>
    </location>
</feature>
<dbReference type="FunCoup" id="A0A5F9CF82">
    <property type="interactions" value="2674"/>
</dbReference>
<dbReference type="CDD" id="cd00175">
    <property type="entry name" value="SNc"/>
    <property type="match status" value="4"/>
</dbReference>
<feature type="region of interest" description="Disordered" evidence="10">
    <location>
        <begin position="880"/>
        <end position="902"/>
    </location>
</feature>
<dbReference type="EMBL" id="AAGW02039069">
    <property type="status" value="NOT_ANNOTATED_CDS"/>
    <property type="molecule type" value="Genomic_DNA"/>
</dbReference>
<dbReference type="InterPro" id="IPR047386">
    <property type="entry name" value="Tudor_TDRD11"/>
</dbReference>
<dbReference type="SMR" id="A0A5F9CF82"/>
<dbReference type="Proteomes" id="UP000001811">
    <property type="component" value="Chromosome 7"/>
</dbReference>
<feature type="region of interest" description="Disordered" evidence="10">
    <location>
        <begin position="1035"/>
        <end position="1055"/>
    </location>
</feature>
<dbReference type="PIRSF" id="PIRSF017179">
    <property type="entry name" value="RISC-Tudor-SN"/>
    <property type="match status" value="1"/>
</dbReference>
<feature type="domain" description="TNase-like" evidence="12">
    <location>
        <begin position="193"/>
        <end position="328"/>
    </location>
</feature>
<keyword evidence="14" id="KW-1185">Reference proteome</keyword>
<comment type="catalytic activity">
    <reaction evidence="1 9">
        <text>Endonucleolytic cleavage to nucleoside 3'-phosphates and 3'-phosphooligonucleotide end-products.</text>
        <dbReference type="EC" id="3.1.31.1"/>
    </reaction>
</comment>
<dbReference type="SMART" id="SM00333">
    <property type="entry name" value="TUDOR"/>
    <property type="match status" value="1"/>
</dbReference>
<evidence type="ECO:0000256" key="2">
    <source>
        <dbReference type="ARBA" id="ARBA00004496"/>
    </source>
</evidence>
<dbReference type="GO" id="GO:0097433">
    <property type="term" value="C:dense body"/>
    <property type="evidence" value="ECO:0007669"/>
    <property type="project" value="Ensembl"/>
</dbReference>
<dbReference type="EMBL" id="AAGW02039071">
    <property type="status" value="NOT_ANNOTATED_CDS"/>
    <property type="molecule type" value="Genomic_DNA"/>
</dbReference>
<feature type="domain" description="TNase-like" evidence="12">
    <location>
        <begin position="341"/>
        <end position="496"/>
    </location>
</feature>
<dbReference type="GO" id="GO:0003723">
    <property type="term" value="F:RNA binding"/>
    <property type="evidence" value="ECO:0007669"/>
    <property type="project" value="UniProtKB-UniRule"/>
</dbReference>
<dbReference type="GO" id="GO:0005634">
    <property type="term" value="C:nucleus"/>
    <property type="evidence" value="ECO:0007669"/>
    <property type="project" value="Ensembl"/>
</dbReference>
<dbReference type="InParanoid" id="A0A5F9CF82"/>
<feature type="domain" description="TNase-like" evidence="12">
    <location>
        <begin position="525"/>
        <end position="660"/>
    </location>
</feature>
<dbReference type="SUPFAM" id="SSF63748">
    <property type="entry name" value="Tudor/PWWP/MBT"/>
    <property type="match status" value="1"/>
</dbReference>
<keyword evidence="4" id="KW-0540">Nuclease</keyword>
<dbReference type="STRING" id="9986.ENSOCUP00000032178"/>
<keyword evidence="3 9" id="KW-0963">Cytoplasm</keyword>
<comment type="function">
    <text evidence="7">Endonuclease that mediates miRNA decay of both protein-free and AGO2-loaded miRNAs. As part of its function in miRNA decay, regulates mRNAs involved in G1-to-S phase transition. Functions as a bridging factor between STAT6 and the basal transcription factor. Plays a role in PIM1 regulation of MYB activity. Functions as a transcriptional coactivator for STAT5.</text>
</comment>
<organism evidence="13 14">
    <name type="scientific">Oryctolagus cuniculus</name>
    <name type="common">Rabbit</name>
    <dbReference type="NCBI Taxonomy" id="9986"/>
    <lineage>
        <taxon>Eukaryota</taxon>
        <taxon>Metazoa</taxon>
        <taxon>Chordata</taxon>
        <taxon>Craniata</taxon>
        <taxon>Vertebrata</taxon>
        <taxon>Euteleostomi</taxon>
        <taxon>Mammalia</taxon>
        <taxon>Eutheria</taxon>
        <taxon>Euarchontoglires</taxon>
        <taxon>Glires</taxon>
        <taxon>Lagomorpha</taxon>
        <taxon>Leporidae</taxon>
        <taxon>Oryctolagus</taxon>
    </lineage>
</organism>
<evidence type="ECO:0000256" key="8">
    <source>
        <dbReference type="ARBA" id="ARBA00046953"/>
    </source>
</evidence>
<dbReference type="GO" id="GO:1990599">
    <property type="term" value="F:3' overhang single-stranded DNA endodeoxyribonuclease activity"/>
    <property type="evidence" value="ECO:0007669"/>
    <property type="project" value="UniProtKB-EC"/>
</dbReference>
<dbReference type="Gene3D" id="2.40.50.90">
    <property type="match status" value="5"/>
</dbReference>
<dbReference type="PANTHER" id="PTHR12302">
    <property type="entry name" value="EBNA2 BINDING PROTEIN P100"/>
    <property type="match status" value="1"/>
</dbReference>
<dbReference type="Bgee" id="ENSOCUG00000001620">
    <property type="expression patterns" value="Expressed in upper lobe of left lung and 16 other cell types or tissues"/>
</dbReference>
<dbReference type="InterPro" id="IPR016685">
    <property type="entry name" value="Silence_cplx_Nase-comp_TudorSN"/>
</dbReference>
<dbReference type="AlphaFoldDB" id="A0A5F9CF82"/>
<dbReference type="SMART" id="SM00318">
    <property type="entry name" value="SNc"/>
    <property type="match status" value="4"/>
</dbReference>
<dbReference type="FunFam" id="2.40.50.90:FF:000001">
    <property type="entry name" value="Staphylococcal nuclease domain-containing protein"/>
    <property type="match status" value="1"/>
</dbReference>
<dbReference type="FunFam" id="2.30.30.140:FF:000047">
    <property type="entry name" value="Staphylococcal nuclease domain-containing protein"/>
    <property type="match status" value="1"/>
</dbReference>
<dbReference type="FunFam" id="2.40.50.90:FF:000003">
    <property type="entry name" value="Staphylococcal nuclease domain-containing protein"/>
    <property type="match status" value="1"/>
</dbReference>
<reference evidence="13" key="2">
    <citation type="submission" date="2025-08" db="UniProtKB">
        <authorList>
            <consortium name="Ensembl"/>
        </authorList>
    </citation>
    <scope>IDENTIFICATION</scope>
    <source>
        <strain evidence="13">Thorbecke</strain>
    </source>
</reference>
<dbReference type="Gene3D" id="2.30.30.140">
    <property type="match status" value="1"/>
</dbReference>
<keyword evidence="6" id="KW-0255">Endonuclease</keyword>
<evidence type="ECO:0000313" key="14">
    <source>
        <dbReference type="Proteomes" id="UP000001811"/>
    </source>
</evidence>